<name>A0A4Y2T035_ARAVE</name>
<dbReference type="Proteomes" id="UP000499080">
    <property type="component" value="Unassembled WGS sequence"/>
</dbReference>
<reference evidence="1 2" key="1">
    <citation type="journal article" date="2019" name="Sci. Rep.">
        <title>Orb-weaving spider Araneus ventricosus genome elucidates the spidroin gene catalogue.</title>
        <authorList>
            <person name="Kono N."/>
            <person name="Nakamura H."/>
            <person name="Ohtoshi R."/>
            <person name="Moran D.A.P."/>
            <person name="Shinohara A."/>
            <person name="Yoshida Y."/>
            <person name="Fujiwara M."/>
            <person name="Mori M."/>
            <person name="Tomita M."/>
            <person name="Arakawa K."/>
        </authorList>
    </citation>
    <scope>NUCLEOTIDE SEQUENCE [LARGE SCALE GENOMIC DNA]</scope>
</reference>
<evidence type="ECO:0000313" key="1">
    <source>
        <dbReference type="EMBL" id="GBN92886.1"/>
    </source>
</evidence>
<accession>A0A4Y2T035</accession>
<dbReference type="EMBL" id="BGPR01024650">
    <property type="protein sequence ID" value="GBN92886.1"/>
    <property type="molecule type" value="Genomic_DNA"/>
</dbReference>
<gene>
    <name evidence="1" type="ORF">AVEN_270746_1</name>
</gene>
<comment type="caution">
    <text evidence="1">The sequence shown here is derived from an EMBL/GenBank/DDBJ whole genome shotgun (WGS) entry which is preliminary data.</text>
</comment>
<organism evidence="1 2">
    <name type="scientific">Araneus ventricosus</name>
    <name type="common">Orbweaver spider</name>
    <name type="synonym">Epeira ventricosa</name>
    <dbReference type="NCBI Taxonomy" id="182803"/>
    <lineage>
        <taxon>Eukaryota</taxon>
        <taxon>Metazoa</taxon>
        <taxon>Ecdysozoa</taxon>
        <taxon>Arthropoda</taxon>
        <taxon>Chelicerata</taxon>
        <taxon>Arachnida</taxon>
        <taxon>Araneae</taxon>
        <taxon>Araneomorphae</taxon>
        <taxon>Entelegynae</taxon>
        <taxon>Araneoidea</taxon>
        <taxon>Araneidae</taxon>
        <taxon>Araneus</taxon>
    </lineage>
</organism>
<keyword evidence="2" id="KW-1185">Reference proteome</keyword>
<evidence type="ECO:0000313" key="2">
    <source>
        <dbReference type="Proteomes" id="UP000499080"/>
    </source>
</evidence>
<dbReference type="AlphaFoldDB" id="A0A4Y2T035"/>
<protein>
    <submittedName>
        <fullName evidence="1">Uncharacterized protein</fullName>
    </submittedName>
</protein>
<proteinExistence type="predicted"/>
<sequence length="128" mass="14346">MLKVVALFLQCSRKSVKSPIQFSKMNSKSGVSASLRASWQNLFLVHIKCRFPFPLQEAKFSSASYLLPPNKRGSLPALSWVSAPRIPTPNTSSQMPVQHHLVQQKNSSASLNNFFSSYLKKRVVRPAE</sequence>